<dbReference type="InterPro" id="IPR005901">
    <property type="entry name" value="GLPGLI"/>
</dbReference>
<name>A0A1H6HB40_CHRCI</name>
<dbReference type="Proteomes" id="UP000198561">
    <property type="component" value="Unassembled WGS sequence"/>
</dbReference>
<dbReference type="AlphaFoldDB" id="A0A1H6HB40"/>
<dbReference type="Pfam" id="PF22252">
    <property type="entry name" value="PNGase_F-II_N"/>
    <property type="match status" value="1"/>
</dbReference>
<organism evidence="1 2">
    <name type="scientific">Chryseobacterium culicis</name>
    <dbReference type="NCBI Taxonomy" id="680127"/>
    <lineage>
        <taxon>Bacteria</taxon>
        <taxon>Pseudomonadati</taxon>
        <taxon>Bacteroidota</taxon>
        <taxon>Flavobacteriia</taxon>
        <taxon>Flavobacteriales</taxon>
        <taxon>Weeksellaceae</taxon>
        <taxon>Chryseobacterium group</taxon>
        <taxon>Chryseobacterium</taxon>
    </lineage>
</organism>
<protein>
    <submittedName>
        <fullName evidence="1">GLPGLI family protein</fullName>
    </submittedName>
</protein>
<gene>
    <name evidence="1" type="ORF">SAMN05421593_2098</name>
</gene>
<dbReference type="RefSeq" id="WP_089692196.1">
    <property type="nucleotide sequence ID" value="NZ_DALZIY010000002.1"/>
</dbReference>
<proteinExistence type="predicted"/>
<dbReference type="STRING" id="680127.SAMN05421593_2098"/>
<evidence type="ECO:0000313" key="1">
    <source>
        <dbReference type="EMBL" id="SEH33047.1"/>
    </source>
</evidence>
<sequence length="270" mass="31811">MYYKIFKSFSLVLIFLSCPFYAQNFRIDYLLTYREDALSPEKTTKNMLLFVQGNQSKFLAEKQYEADSIRAAGVKGPAIGDNSFLVINEEENVSSKYYFYFRDTYKVKELVKLNWELKPETKKIDTYLCRKAVLQYKGRTWEAWYTQDVPIQAGPYLFRNLPGLIIEMEDSTGSYKFSLYSIKKRTETLDFENMYKGALTIPQKQLQKVSLDYYNDPLREMKSSNVQAKFIDEKGKEVKPDFREMTKTIQSRLKKYNNPIELTDAVKYPD</sequence>
<dbReference type="NCBIfam" id="TIGR01200">
    <property type="entry name" value="GLPGLI"/>
    <property type="match status" value="1"/>
</dbReference>
<evidence type="ECO:0000313" key="2">
    <source>
        <dbReference type="Proteomes" id="UP000198561"/>
    </source>
</evidence>
<dbReference type="OrthoDB" id="1440774at2"/>
<reference evidence="1 2" key="1">
    <citation type="submission" date="2016-10" db="EMBL/GenBank/DDBJ databases">
        <authorList>
            <person name="de Groot N.N."/>
        </authorList>
    </citation>
    <scope>NUCLEOTIDE SEQUENCE [LARGE SCALE GENOMIC DNA]</scope>
    <source>
        <strain evidence="1 2">DSM 23031</strain>
    </source>
</reference>
<accession>A0A1H6HB40</accession>
<dbReference type="EMBL" id="FNWQ01000002">
    <property type="protein sequence ID" value="SEH33047.1"/>
    <property type="molecule type" value="Genomic_DNA"/>
</dbReference>
<dbReference type="PROSITE" id="PS51257">
    <property type="entry name" value="PROKAR_LIPOPROTEIN"/>
    <property type="match status" value="1"/>
</dbReference>